<dbReference type="InterPro" id="IPR052164">
    <property type="entry name" value="Anthracycline_SecMetBiosynth"/>
</dbReference>
<feature type="domain" description="VOC" evidence="1">
    <location>
        <begin position="13"/>
        <end position="123"/>
    </location>
</feature>
<keyword evidence="3" id="KW-1185">Reference proteome</keyword>
<dbReference type="Proteomes" id="UP000323632">
    <property type="component" value="Unassembled WGS sequence"/>
</dbReference>
<dbReference type="PROSITE" id="PS51819">
    <property type="entry name" value="VOC"/>
    <property type="match status" value="1"/>
</dbReference>
<evidence type="ECO:0000313" key="2">
    <source>
        <dbReference type="EMBL" id="KAA5536428.1"/>
    </source>
</evidence>
<dbReference type="InterPro" id="IPR029068">
    <property type="entry name" value="Glyas_Bleomycin-R_OHBP_Dase"/>
</dbReference>
<dbReference type="PANTHER" id="PTHR33993">
    <property type="entry name" value="GLYOXALASE-RELATED"/>
    <property type="match status" value="1"/>
</dbReference>
<dbReference type="SUPFAM" id="SSF54593">
    <property type="entry name" value="Glyoxalase/Bleomycin resistance protein/Dihydroxybiphenyl dioxygenase"/>
    <property type="match status" value="1"/>
</dbReference>
<gene>
    <name evidence="2" type="ORF">F0919_01815</name>
</gene>
<dbReference type="Gene3D" id="3.10.180.10">
    <property type="entry name" value="2,3-Dihydroxybiphenyl 1,2-Dioxygenase, domain 1"/>
    <property type="match status" value="1"/>
</dbReference>
<reference evidence="2 3" key="1">
    <citation type="submission" date="2019-09" db="EMBL/GenBank/DDBJ databases">
        <title>Genome sequence and assembly of Taibaiella sp.</title>
        <authorList>
            <person name="Chhetri G."/>
        </authorList>
    </citation>
    <scope>NUCLEOTIDE SEQUENCE [LARGE SCALE GENOMIC DNA]</scope>
    <source>
        <strain evidence="2 3">KVB11</strain>
    </source>
</reference>
<dbReference type="AlphaFoldDB" id="A0A5M6CMJ0"/>
<dbReference type="EMBL" id="VWSH01000001">
    <property type="protein sequence ID" value="KAA5536428.1"/>
    <property type="molecule type" value="Genomic_DNA"/>
</dbReference>
<protein>
    <submittedName>
        <fullName evidence="2">VOC family protein</fullName>
    </submittedName>
</protein>
<evidence type="ECO:0000259" key="1">
    <source>
        <dbReference type="PROSITE" id="PS51819"/>
    </source>
</evidence>
<name>A0A5M6CMJ0_9BACT</name>
<accession>A0A5M6CMJ0</accession>
<organism evidence="2 3">
    <name type="scientific">Taibaiella lutea</name>
    <dbReference type="NCBI Taxonomy" id="2608001"/>
    <lineage>
        <taxon>Bacteria</taxon>
        <taxon>Pseudomonadati</taxon>
        <taxon>Bacteroidota</taxon>
        <taxon>Chitinophagia</taxon>
        <taxon>Chitinophagales</taxon>
        <taxon>Chitinophagaceae</taxon>
        <taxon>Taibaiella</taxon>
    </lineage>
</organism>
<evidence type="ECO:0000313" key="3">
    <source>
        <dbReference type="Proteomes" id="UP000323632"/>
    </source>
</evidence>
<sequence>MNDNKHPTYGNGKICYIEMPSLDVNVSADFYEAVFGWEIRRRDDGSVAFNDGVGEVSGTWLTHLKPATEKGSMLISIMVENIPATIDLITRYGGNIISVDMQSKEKTAKFSDPAGNVFGLYQSSMGK</sequence>
<proteinExistence type="predicted"/>
<dbReference type="InterPro" id="IPR037523">
    <property type="entry name" value="VOC_core"/>
</dbReference>
<dbReference type="RefSeq" id="WP_150030999.1">
    <property type="nucleotide sequence ID" value="NZ_VWSH01000001.1"/>
</dbReference>
<comment type="caution">
    <text evidence="2">The sequence shown here is derived from an EMBL/GenBank/DDBJ whole genome shotgun (WGS) entry which is preliminary data.</text>
</comment>
<dbReference type="Pfam" id="PF18029">
    <property type="entry name" value="Glyoxalase_6"/>
    <property type="match status" value="1"/>
</dbReference>
<dbReference type="InterPro" id="IPR041581">
    <property type="entry name" value="Glyoxalase_6"/>
</dbReference>